<dbReference type="STRING" id="1121298.SAMN05444401_3073"/>
<proteinExistence type="predicted"/>
<dbReference type="EMBL" id="FQZO01000005">
    <property type="protein sequence ID" value="SHJ45199.1"/>
    <property type="molecule type" value="Genomic_DNA"/>
</dbReference>
<dbReference type="SUPFAM" id="SSF57802">
    <property type="entry name" value="Rubredoxin-like"/>
    <property type="match status" value="1"/>
</dbReference>
<evidence type="ECO:0000256" key="5">
    <source>
        <dbReference type="ARBA" id="ARBA00023004"/>
    </source>
</evidence>
<keyword evidence="3" id="KW-0479">Metal-binding</keyword>
<reference evidence="8 9" key="1">
    <citation type="submission" date="2016-11" db="EMBL/GenBank/DDBJ databases">
        <authorList>
            <person name="Jaros S."/>
            <person name="Januszkiewicz K."/>
            <person name="Wedrychowicz H."/>
        </authorList>
    </citation>
    <scope>NUCLEOTIDE SEQUENCE [LARGE SCALE GENOMIC DNA]</scope>
    <source>
        <strain evidence="8 9">DSM 21864</strain>
    </source>
</reference>
<evidence type="ECO:0000259" key="7">
    <source>
        <dbReference type="PROSITE" id="PS50905"/>
    </source>
</evidence>
<dbReference type="GO" id="GO:0005506">
    <property type="term" value="F:iron ion binding"/>
    <property type="evidence" value="ECO:0007669"/>
    <property type="project" value="InterPro"/>
</dbReference>
<evidence type="ECO:0000256" key="4">
    <source>
        <dbReference type="ARBA" id="ARBA00022982"/>
    </source>
</evidence>
<feature type="domain" description="Ferritin-like diiron" evidence="7">
    <location>
        <begin position="5"/>
        <end position="136"/>
    </location>
</feature>
<dbReference type="InterPro" id="IPR012347">
    <property type="entry name" value="Ferritin-like"/>
</dbReference>
<evidence type="ECO:0000256" key="2">
    <source>
        <dbReference type="ARBA" id="ARBA00022448"/>
    </source>
</evidence>
<dbReference type="Gene3D" id="1.20.1260.10">
    <property type="match status" value="1"/>
</dbReference>
<dbReference type="Pfam" id="PF02915">
    <property type="entry name" value="Rubrerythrin"/>
    <property type="match status" value="2"/>
</dbReference>
<sequence>MDIKSLKGTQTEKNLYKTFAGESRARNRYNLYSEKARMEGYEWVGDVFDETAGNEYAHAREVYRRFLGLVGSTAENLMDAIQGETEEYSKIYKQFEADARKEGFKEIADFYKELSEVEEFHERRYKDLYDKVVNKTMFTSKEPIKWQCLNCGYIHEGTEAPLVCPLCKFPRAFFKPLCEDYEK</sequence>
<dbReference type="OrthoDB" id="9799749at2"/>
<organism evidence="8 9">
    <name type="scientific">Clostridium amylolyticum</name>
    <dbReference type="NCBI Taxonomy" id="1121298"/>
    <lineage>
        <taxon>Bacteria</taxon>
        <taxon>Bacillati</taxon>
        <taxon>Bacillota</taxon>
        <taxon>Clostridia</taxon>
        <taxon>Eubacteriales</taxon>
        <taxon>Clostridiaceae</taxon>
        <taxon>Clostridium</taxon>
    </lineage>
</organism>
<evidence type="ECO:0000256" key="3">
    <source>
        <dbReference type="ARBA" id="ARBA00022723"/>
    </source>
</evidence>
<comment type="cofactor">
    <cofactor evidence="1">
        <name>Fe(3+)</name>
        <dbReference type="ChEBI" id="CHEBI:29034"/>
    </cofactor>
</comment>
<dbReference type="PROSITE" id="PS50903">
    <property type="entry name" value="RUBREDOXIN_LIKE"/>
    <property type="match status" value="1"/>
</dbReference>
<dbReference type="InterPro" id="IPR024934">
    <property type="entry name" value="Rubredoxin-like_dom"/>
</dbReference>
<keyword evidence="2" id="KW-0813">Transport</keyword>
<dbReference type="Proteomes" id="UP000184080">
    <property type="component" value="Unassembled WGS sequence"/>
</dbReference>
<dbReference type="NCBIfam" id="NF045767">
    <property type="entry name" value="RuberyRbr"/>
    <property type="match status" value="1"/>
</dbReference>
<dbReference type="CDD" id="cd01041">
    <property type="entry name" value="Rubrerythrin"/>
    <property type="match status" value="1"/>
</dbReference>
<evidence type="ECO:0000256" key="1">
    <source>
        <dbReference type="ARBA" id="ARBA00001965"/>
    </source>
</evidence>
<evidence type="ECO:0000259" key="6">
    <source>
        <dbReference type="PROSITE" id="PS50903"/>
    </source>
</evidence>
<dbReference type="InterPro" id="IPR048574">
    <property type="entry name" value="RUBY_RBDX"/>
</dbReference>
<feature type="domain" description="Rubredoxin-like" evidence="6">
    <location>
        <begin position="143"/>
        <end position="177"/>
    </location>
</feature>
<accession>A0A1M6JER6</accession>
<gene>
    <name evidence="8" type="ORF">SAMN05444401_3073</name>
</gene>
<dbReference type="PROSITE" id="PS50905">
    <property type="entry name" value="FERRITIN_LIKE"/>
    <property type="match status" value="1"/>
</dbReference>
<dbReference type="InterPro" id="IPR003251">
    <property type="entry name" value="Rr_diiron-bd_dom"/>
</dbReference>
<name>A0A1M6JER6_9CLOT</name>
<dbReference type="CDD" id="cd00729">
    <property type="entry name" value="rubredoxin_SM"/>
    <property type="match status" value="1"/>
</dbReference>
<evidence type="ECO:0000313" key="8">
    <source>
        <dbReference type="EMBL" id="SHJ45199.1"/>
    </source>
</evidence>
<dbReference type="AlphaFoldDB" id="A0A1M6JER6"/>
<dbReference type="Pfam" id="PF21349">
    <property type="entry name" value="RUBY_RBDX"/>
    <property type="match status" value="1"/>
</dbReference>
<dbReference type="SUPFAM" id="SSF47240">
    <property type="entry name" value="Ferritin-like"/>
    <property type="match status" value="1"/>
</dbReference>
<dbReference type="InterPro" id="IPR009040">
    <property type="entry name" value="Ferritin-like_diiron"/>
</dbReference>
<protein>
    <submittedName>
        <fullName evidence="8">Rubrerythrin</fullName>
    </submittedName>
</protein>
<dbReference type="PANTHER" id="PTHR43865:SF1">
    <property type="entry name" value="RUBRERYTHRIN-RELATED"/>
    <property type="match status" value="1"/>
</dbReference>
<evidence type="ECO:0000313" key="9">
    <source>
        <dbReference type="Proteomes" id="UP000184080"/>
    </source>
</evidence>
<keyword evidence="5" id="KW-0408">Iron</keyword>
<dbReference type="PANTHER" id="PTHR43865">
    <property type="entry name" value="RUBRERYTHRIN-RELATED"/>
    <property type="match status" value="1"/>
</dbReference>
<dbReference type="InterPro" id="IPR052364">
    <property type="entry name" value="Rubrerythrin"/>
</dbReference>
<dbReference type="Gene3D" id="2.20.28.10">
    <property type="match status" value="1"/>
</dbReference>
<keyword evidence="9" id="KW-1185">Reference proteome</keyword>
<keyword evidence="4" id="KW-0249">Electron transport</keyword>
<dbReference type="GO" id="GO:0016491">
    <property type="term" value="F:oxidoreductase activity"/>
    <property type="evidence" value="ECO:0007669"/>
    <property type="project" value="InterPro"/>
</dbReference>
<dbReference type="InterPro" id="IPR009078">
    <property type="entry name" value="Ferritin-like_SF"/>
</dbReference>